<reference evidence="3" key="1">
    <citation type="submission" date="2014-12" db="EMBL/GenBank/DDBJ databases">
        <authorList>
            <person name="Smet A."/>
        </authorList>
    </citation>
    <scope>NUCLEOTIDE SEQUENCE [LARGE SCALE GENOMIC DNA]</scope>
</reference>
<feature type="domain" description="Predicted 3'-5' exonuclease PolB-like" evidence="1">
    <location>
        <begin position="48"/>
        <end position="251"/>
    </location>
</feature>
<gene>
    <name evidence="2" type="ORF">HHE01_09810</name>
</gene>
<name>A0A0K2XKM4_HELHE</name>
<dbReference type="CDD" id="cd05782">
    <property type="entry name" value="DNA_polB_like1_exo"/>
    <property type="match status" value="1"/>
</dbReference>
<dbReference type="InterPro" id="IPR012337">
    <property type="entry name" value="RNaseH-like_sf"/>
</dbReference>
<protein>
    <submittedName>
        <fullName evidence="2">Polysaccharide biosynthesis protein WlaX</fullName>
    </submittedName>
</protein>
<dbReference type="AlphaFoldDB" id="A0A0K2XKM4"/>
<evidence type="ECO:0000313" key="3">
    <source>
        <dbReference type="Proteomes" id="UP000046090"/>
    </source>
</evidence>
<dbReference type="Proteomes" id="UP000046090">
    <property type="component" value="Unassembled WGS sequence"/>
</dbReference>
<dbReference type="GO" id="GO:0003676">
    <property type="term" value="F:nucleic acid binding"/>
    <property type="evidence" value="ECO:0007669"/>
    <property type="project" value="InterPro"/>
</dbReference>
<dbReference type="RefSeq" id="WP_015106220.1">
    <property type="nucleotide sequence ID" value="NZ_AP026684.1"/>
</dbReference>
<keyword evidence="3" id="KW-1185">Reference proteome</keyword>
<evidence type="ECO:0000259" key="1">
    <source>
        <dbReference type="Pfam" id="PF10108"/>
    </source>
</evidence>
<dbReference type="GeneID" id="76196732"/>
<dbReference type="Pfam" id="PF10108">
    <property type="entry name" value="DNA_pol_B_exo2"/>
    <property type="match status" value="1"/>
</dbReference>
<dbReference type="InterPro" id="IPR036397">
    <property type="entry name" value="RNaseH_sf"/>
</dbReference>
<organism evidence="2 3">
    <name type="scientific">Helicobacter heilmannii</name>
    <dbReference type="NCBI Taxonomy" id="35817"/>
    <lineage>
        <taxon>Bacteria</taxon>
        <taxon>Pseudomonadati</taxon>
        <taxon>Campylobacterota</taxon>
        <taxon>Epsilonproteobacteria</taxon>
        <taxon>Campylobacterales</taxon>
        <taxon>Helicobacteraceae</taxon>
        <taxon>Helicobacter</taxon>
    </lineage>
</organism>
<dbReference type="EMBL" id="CDMK01000001">
    <property type="protein sequence ID" value="CRI34135.1"/>
    <property type="molecule type" value="Genomic_DNA"/>
</dbReference>
<evidence type="ECO:0000313" key="2">
    <source>
        <dbReference type="EMBL" id="CRI34135.1"/>
    </source>
</evidence>
<dbReference type="SUPFAM" id="SSF53098">
    <property type="entry name" value="Ribonuclease H-like"/>
    <property type="match status" value="1"/>
</dbReference>
<dbReference type="Gene3D" id="3.30.420.10">
    <property type="entry name" value="Ribonuclease H-like superfamily/Ribonuclease H"/>
    <property type="match status" value="1"/>
</dbReference>
<sequence>MPPIYILDIETVPSLPLIAKHCPECVANMPLQTCENFFNWCENKYKTRFPPLYMHQIVSIACVIATPEGSFKSVGNFGKGCSDEKALVADFLAFFNRHQPKLVTFNGRAFDLPLLMLKALAYNLNAHTFYTRGDKWENYRYRYSEEYHTDLLDSLAHFGPARGLNLDGVCAVCNLPGKFDVSGDQVYQLYYQDPPELERIHSYCQSDVLNTYWLYLKYLLSCGTLSEEGYLSTLHGLKSNLPEGQPYTPIFSKALEIELTQEIQKEDHV</sequence>
<accession>A0A0K2XKM4</accession>
<dbReference type="InterPro" id="IPR019288">
    <property type="entry name" value="3'-5'_exonuclease_PolB-like"/>
</dbReference>
<proteinExistence type="predicted"/>